<organism evidence="2 3">
    <name type="scientific">Tilletia horrida</name>
    <dbReference type="NCBI Taxonomy" id="155126"/>
    <lineage>
        <taxon>Eukaryota</taxon>
        <taxon>Fungi</taxon>
        <taxon>Dikarya</taxon>
        <taxon>Basidiomycota</taxon>
        <taxon>Ustilaginomycotina</taxon>
        <taxon>Exobasidiomycetes</taxon>
        <taxon>Tilletiales</taxon>
        <taxon>Tilletiaceae</taxon>
        <taxon>Tilletia</taxon>
    </lineage>
</organism>
<gene>
    <name evidence="2" type="ORF">OC842_003838</name>
</gene>
<protein>
    <submittedName>
        <fullName evidence="2">Uncharacterized protein</fullName>
    </submittedName>
</protein>
<dbReference type="PANTHER" id="PTHR43558:SF6">
    <property type="entry name" value="REDUCTASE, PUTATIVE (AFU_ORTHOLOGUE AFUA_3G10540)-RELATED"/>
    <property type="match status" value="1"/>
</dbReference>
<feature type="compositionally biased region" description="Polar residues" evidence="1">
    <location>
        <begin position="947"/>
        <end position="959"/>
    </location>
</feature>
<keyword evidence="3" id="KW-1185">Reference proteome</keyword>
<dbReference type="EMBL" id="JAPDMQ010000206">
    <property type="protein sequence ID" value="KAK0530729.1"/>
    <property type="molecule type" value="Genomic_DNA"/>
</dbReference>
<dbReference type="Proteomes" id="UP001176521">
    <property type="component" value="Unassembled WGS sequence"/>
</dbReference>
<dbReference type="PANTHER" id="PTHR43558">
    <property type="entry name" value="REDUCTASE, PUTATIVE (AFU_ORTHOLOGUE AFUA_3G10540)-RELATED"/>
    <property type="match status" value="1"/>
</dbReference>
<proteinExistence type="predicted"/>
<dbReference type="InterPro" id="IPR053354">
    <property type="entry name" value="MGDG_epimerase"/>
</dbReference>
<feature type="compositionally biased region" description="Low complexity" evidence="1">
    <location>
        <begin position="225"/>
        <end position="235"/>
    </location>
</feature>
<comment type="caution">
    <text evidence="2">The sequence shown here is derived from an EMBL/GenBank/DDBJ whole genome shotgun (WGS) entry which is preliminary data.</text>
</comment>
<reference evidence="2" key="1">
    <citation type="journal article" date="2023" name="PhytoFront">
        <title>Draft Genome Resources of Seven Strains of Tilletia horrida, Causal Agent of Kernel Smut of Rice.</title>
        <authorList>
            <person name="Khanal S."/>
            <person name="Antony Babu S."/>
            <person name="Zhou X.G."/>
        </authorList>
    </citation>
    <scope>NUCLEOTIDE SEQUENCE</scope>
    <source>
        <strain evidence="2">TX3</strain>
    </source>
</reference>
<feature type="compositionally biased region" description="Low complexity" evidence="1">
    <location>
        <begin position="794"/>
        <end position="812"/>
    </location>
</feature>
<feature type="non-terminal residue" evidence="2">
    <location>
        <position position="1017"/>
    </location>
</feature>
<feature type="compositionally biased region" description="Polar residues" evidence="1">
    <location>
        <begin position="236"/>
        <end position="245"/>
    </location>
</feature>
<evidence type="ECO:0000256" key="1">
    <source>
        <dbReference type="SAM" id="MobiDB-lite"/>
    </source>
</evidence>
<sequence length="1017" mass="114098">MSATHSSAGDDGSSLNAVSDSRFESKARALLASTVHPSVRDQLAHDLHGTHIGTAMQRAIEIQLRLHAEQEEKDRALLEQRDDDIVLPVSRSFTQEQGGGESKSAGAVQPATLFAQAAARIALELGQVGEGEAAVIAKRVPLVSSPAFRDAVFKFVRLPYAVMVQALRFAAAITAQPEASSSGSDAVAKPTGKVVSTDAGDEIDEWLIRNEKYMRARLILDSKPDSAQPDSAASAENPSPSLAQLGIDNSSSHWQRFMVGLGRDAARVFPSNVSAHTPTETIKIQRPPKAQLPGLLLLDHSRKDEIEINKLPAFQARFDSMTRNILKGLDWSNVFVAGGIVLGALTSITDEDAKKCEGSDIDLYLHGLTSEQANAKLKDIEKVFVANLPTSEDTGKKLDYAVVRNSNTITFVPQYYPHRRVQVVLKLCTNPMAILLNFDLDQVAVGYNGEEVWMLPRASRALLTGYTTFTMDLIHGSFLAPRKATQDQRVFKYASRGYGIRFLPSYLSVLPTVPLDERTTDEANVDEATLPRDELNVTLREERARVAWWLAERSDMFKRPYAERHLSMVEVDCRTASSPEVAERSSLSGWQLFARHLALYELHKQGYFVLDQGRENWVEAAYADDPLSYQDGPEFAWDLEFTLDNLRSTVDGAHEFDEERLERSLAALQVIPDRSGHWRMPRDELNKWIQERREQRLRQELALKRTIVAPSLAQAFEQPLVAMVHLPKNFRSYAESKIPASSSRFADVFKPGMEDHHRINRWHSAEQVVEIKGDTEFVLSYWIQGSANPRSKVASDSTSDASASSETGASSSAEDKIKPHWQLVDRELDEINEVIHAFRRAHRDLSAMPGERNRSARRQVSRRLVRPTERSERQAFIDWATKRAPRMTGWYGSTEEWVMLNASRDVTFGRFEMTKAQAEKHSDDLMYFEFDEEEEVDGDAAEAANASVTTSSGTRSTDYTEPKSVGEWLAQLKRGNRWSWKCWYHRRLPPLTLLPALEQGVKNIVKDADFEMGDEED</sequence>
<accession>A0AAN6GCW7</accession>
<feature type="region of interest" description="Disordered" evidence="1">
    <location>
        <begin position="938"/>
        <end position="961"/>
    </location>
</feature>
<name>A0AAN6GCW7_9BASI</name>
<evidence type="ECO:0000313" key="2">
    <source>
        <dbReference type="EMBL" id="KAK0530729.1"/>
    </source>
</evidence>
<dbReference type="AlphaFoldDB" id="A0AAN6GCW7"/>
<feature type="region of interest" description="Disordered" evidence="1">
    <location>
        <begin position="789"/>
        <end position="816"/>
    </location>
</feature>
<feature type="region of interest" description="Disordered" evidence="1">
    <location>
        <begin position="223"/>
        <end position="245"/>
    </location>
</feature>
<evidence type="ECO:0000313" key="3">
    <source>
        <dbReference type="Proteomes" id="UP001176521"/>
    </source>
</evidence>